<protein>
    <submittedName>
        <fullName evidence="2">Uncharacterized protein</fullName>
    </submittedName>
</protein>
<dbReference type="RefSeq" id="WP_230502254.1">
    <property type="nucleotide sequence ID" value="NZ_CAKJTJ010000016.1"/>
</dbReference>
<gene>
    <name evidence="2" type="ORF">BACCIP111883_02888</name>
</gene>
<keyword evidence="1" id="KW-0472">Membrane</keyword>
<reference evidence="2 3" key="1">
    <citation type="submission" date="2021-10" db="EMBL/GenBank/DDBJ databases">
        <authorList>
            <person name="Criscuolo A."/>
        </authorList>
    </citation>
    <scope>NUCLEOTIDE SEQUENCE [LARGE SCALE GENOMIC DNA]</scope>
    <source>
        <strain evidence="3">CIP 111883</strain>
    </source>
</reference>
<evidence type="ECO:0000313" key="3">
    <source>
        <dbReference type="Proteomes" id="UP000789833"/>
    </source>
</evidence>
<comment type="caution">
    <text evidence="2">The sequence shown here is derived from an EMBL/GenBank/DDBJ whole genome shotgun (WGS) entry which is preliminary data.</text>
</comment>
<dbReference type="Proteomes" id="UP000789833">
    <property type="component" value="Unassembled WGS sequence"/>
</dbReference>
<keyword evidence="3" id="KW-1185">Reference proteome</keyword>
<organism evidence="2 3">
    <name type="scientific">Sutcliffiella rhizosphaerae</name>
    <dbReference type="NCBI Taxonomy" id="2880967"/>
    <lineage>
        <taxon>Bacteria</taxon>
        <taxon>Bacillati</taxon>
        <taxon>Bacillota</taxon>
        <taxon>Bacilli</taxon>
        <taxon>Bacillales</taxon>
        <taxon>Bacillaceae</taxon>
        <taxon>Sutcliffiella</taxon>
    </lineage>
</organism>
<sequence>MIDTLKTILLLVAIMGQVVGIALLVLHVWIGVLFFILYAIAIIALFLVLIIERQKEKKEDEKNDYRNY</sequence>
<evidence type="ECO:0000313" key="2">
    <source>
        <dbReference type="EMBL" id="CAG9622097.1"/>
    </source>
</evidence>
<accession>A0ABM8YQ15</accession>
<keyword evidence="1" id="KW-1133">Transmembrane helix</keyword>
<feature type="transmembrane region" description="Helical" evidence="1">
    <location>
        <begin position="32"/>
        <end position="51"/>
    </location>
</feature>
<evidence type="ECO:0000256" key="1">
    <source>
        <dbReference type="SAM" id="Phobius"/>
    </source>
</evidence>
<name>A0ABM8YQ15_9BACI</name>
<dbReference type="EMBL" id="CAKJTJ010000016">
    <property type="protein sequence ID" value="CAG9622097.1"/>
    <property type="molecule type" value="Genomic_DNA"/>
</dbReference>
<proteinExistence type="predicted"/>
<keyword evidence="1" id="KW-0812">Transmembrane</keyword>
<feature type="transmembrane region" description="Helical" evidence="1">
    <location>
        <begin position="7"/>
        <end position="26"/>
    </location>
</feature>